<dbReference type="EMBL" id="CP010401">
    <property type="protein sequence ID" value="ALE03414.1"/>
    <property type="molecule type" value="Genomic_DNA"/>
</dbReference>
<evidence type="ECO:0000313" key="9">
    <source>
        <dbReference type="Proteomes" id="UP000057213"/>
    </source>
</evidence>
<keyword evidence="5 6" id="KW-0408">Iron</keyword>
<evidence type="ECO:0000256" key="2">
    <source>
        <dbReference type="ARBA" id="ARBA00022617"/>
    </source>
</evidence>
<dbReference type="SUPFAM" id="SSF46626">
    <property type="entry name" value="Cytochrome c"/>
    <property type="match status" value="1"/>
</dbReference>
<protein>
    <submittedName>
        <fullName evidence="8">Membrane c-type cytochrome cy</fullName>
    </submittedName>
</protein>
<keyword evidence="2 6" id="KW-0349">Heme</keyword>
<dbReference type="PANTHER" id="PTHR11961">
    <property type="entry name" value="CYTOCHROME C"/>
    <property type="match status" value="1"/>
</dbReference>
<dbReference type="GO" id="GO:0009055">
    <property type="term" value="F:electron transfer activity"/>
    <property type="evidence" value="ECO:0007669"/>
    <property type="project" value="InterPro"/>
</dbReference>
<dbReference type="PATRIC" id="fig|1318743.3.peg.614"/>
<organism evidence="8 9">
    <name type="scientific">Bartonella ancashensis</name>
    <dbReference type="NCBI Taxonomy" id="1318743"/>
    <lineage>
        <taxon>Bacteria</taxon>
        <taxon>Pseudomonadati</taxon>
        <taxon>Pseudomonadota</taxon>
        <taxon>Alphaproteobacteria</taxon>
        <taxon>Hyphomicrobiales</taxon>
        <taxon>Bartonellaceae</taxon>
        <taxon>Bartonella</taxon>
    </lineage>
</organism>
<dbReference type="Pfam" id="PF00034">
    <property type="entry name" value="Cytochrom_C"/>
    <property type="match status" value="1"/>
</dbReference>
<keyword evidence="4" id="KW-0249">Electron transport</keyword>
<dbReference type="GO" id="GO:0046872">
    <property type="term" value="F:metal ion binding"/>
    <property type="evidence" value="ECO:0007669"/>
    <property type="project" value="UniProtKB-KW"/>
</dbReference>
<evidence type="ECO:0000256" key="1">
    <source>
        <dbReference type="ARBA" id="ARBA00022448"/>
    </source>
</evidence>
<evidence type="ECO:0000256" key="4">
    <source>
        <dbReference type="ARBA" id="ARBA00022982"/>
    </source>
</evidence>
<evidence type="ECO:0000313" key="8">
    <source>
        <dbReference type="EMBL" id="ALE03414.1"/>
    </source>
</evidence>
<dbReference type="InterPro" id="IPR002327">
    <property type="entry name" value="Cyt_c_1A/1B"/>
</dbReference>
<dbReference type="Gene3D" id="1.10.760.10">
    <property type="entry name" value="Cytochrome c-like domain"/>
    <property type="match status" value="1"/>
</dbReference>
<dbReference type="STRING" id="1318743.PU02_0600"/>
<evidence type="ECO:0000256" key="3">
    <source>
        <dbReference type="ARBA" id="ARBA00022723"/>
    </source>
</evidence>
<dbReference type="AlphaFoldDB" id="A0A0M4LJE2"/>
<dbReference type="InterPro" id="IPR036909">
    <property type="entry name" value="Cyt_c-like_dom_sf"/>
</dbReference>
<dbReference type="PROSITE" id="PS51007">
    <property type="entry name" value="CYTC"/>
    <property type="match status" value="1"/>
</dbReference>
<feature type="domain" description="Cytochrome c" evidence="7">
    <location>
        <begin position="39"/>
        <end position="140"/>
    </location>
</feature>
<evidence type="ECO:0000259" key="7">
    <source>
        <dbReference type="PROSITE" id="PS51007"/>
    </source>
</evidence>
<name>A0A0M4LJE2_9HYPH</name>
<proteinExistence type="predicted"/>
<keyword evidence="9" id="KW-1185">Reference proteome</keyword>
<evidence type="ECO:0000256" key="5">
    <source>
        <dbReference type="ARBA" id="ARBA00023004"/>
    </source>
</evidence>
<sequence>MDDNLGQQKVQITKYGDAFQETQEVSQSPLLLADRLRQGDPENGRKLFRRCAICHTSEKSGGDRVGPALWEVVGRPLAARKTFPYSQALRKNFDKNWDFSLLDRYLKSPRRAIPGTTMSFRGIENDQDRADLLLYLRNLSDHPVPLP</sequence>
<dbReference type="Proteomes" id="UP000057213">
    <property type="component" value="Chromosome"/>
</dbReference>
<dbReference type="GO" id="GO:0020037">
    <property type="term" value="F:heme binding"/>
    <property type="evidence" value="ECO:0007669"/>
    <property type="project" value="InterPro"/>
</dbReference>
<accession>A0A0M4LJE2</accession>
<evidence type="ECO:0000256" key="6">
    <source>
        <dbReference type="PROSITE-ProRule" id="PRU00433"/>
    </source>
</evidence>
<dbReference type="PRINTS" id="PR00604">
    <property type="entry name" value="CYTCHRMECIAB"/>
</dbReference>
<reference evidence="8 9" key="1">
    <citation type="journal article" date="2015" name="Genome Announc.">
        <title>Complete Genome Sequence of Bartonella ancashensis Strain 20.00, Isolated from the Blood of a Patient with Verruga Peruana.</title>
        <authorList>
            <person name="Hang J."/>
            <person name="Mullins K.E."/>
            <person name="Clifford R.J."/>
            <person name="Onmus-Leone F."/>
            <person name="Yang Y."/>
            <person name="Jiang J."/>
            <person name="Leguia M."/>
            <person name="Kasper M.R."/>
            <person name="Maguina C."/>
            <person name="Lesho E.P."/>
            <person name="Jarman R.G."/>
            <person name="Richards A.L."/>
            <person name="Blazes D."/>
        </authorList>
    </citation>
    <scope>NUCLEOTIDE SEQUENCE [LARGE SCALE GENOMIC DNA]</scope>
    <source>
        <strain evidence="8 9">20.00</strain>
    </source>
</reference>
<keyword evidence="3 6" id="KW-0479">Metal-binding</keyword>
<dbReference type="InterPro" id="IPR009056">
    <property type="entry name" value="Cyt_c-like_dom"/>
</dbReference>
<dbReference type="KEGG" id="banc:PU02_0600"/>
<keyword evidence="1" id="KW-0813">Transport</keyword>
<gene>
    <name evidence="8" type="ORF">PU02_0600</name>
</gene>